<reference evidence="4" key="1">
    <citation type="submission" date="2019-08" db="EMBL/GenBank/DDBJ databases">
        <authorList>
            <person name="Kucharzyk K."/>
            <person name="Murdoch R.W."/>
            <person name="Higgins S."/>
            <person name="Loffler F."/>
        </authorList>
    </citation>
    <scope>NUCLEOTIDE SEQUENCE</scope>
</reference>
<dbReference type="AlphaFoldDB" id="A0A645CH93"/>
<accession>A0A645CH93</accession>
<comment type="caution">
    <text evidence="4">The sequence shown here is derived from an EMBL/GenBank/DDBJ whole genome shotgun (WGS) entry which is preliminary data.</text>
</comment>
<dbReference type="GO" id="GO:0004365">
    <property type="term" value="F:glyceraldehyde-3-phosphate dehydrogenase (NAD+) (phosphorylating) activity"/>
    <property type="evidence" value="ECO:0007669"/>
    <property type="project" value="UniProtKB-EC"/>
</dbReference>
<dbReference type="InterPro" id="IPR020831">
    <property type="entry name" value="GlycerAld/Erythrose_P_DH"/>
</dbReference>
<dbReference type="PANTHER" id="PTHR43148">
    <property type="entry name" value="GLYCERALDEHYDE-3-PHOSPHATE DEHYDROGENASE 2"/>
    <property type="match status" value="1"/>
</dbReference>
<dbReference type="FunFam" id="3.30.360.10:FF:000002">
    <property type="entry name" value="Glyceraldehyde-3-phosphate dehydrogenase"/>
    <property type="match status" value="1"/>
</dbReference>
<proteinExistence type="inferred from homology"/>
<organism evidence="4">
    <name type="scientific">bioreactor metagenome</name>
    <dbReference type="NCBI Taxonomy" id="1076179"/>
    <lineage>
        <taxon>unclassified sequences</taxon>
        <taxon>metagenomes</taxon>
        <taxon>ecological metagenomes</taxon>
    </lineage>
</organism>
<evidence type="ECO:0000256" key="1">
    <source>
        <dbReference type="ARBA" id="ARBA00007406"/>
    </source>
</evidence>
<protein>
    <submittedName>
        <fullName evidence="4">Glyceraldehyde-3-phosphate dehydrogenase</fullName>
        <ecNumber evidence="4">1.2.1.12</ecNumber>
    </submittedName>
</protein>
<gene>
    <name evidence="4" type="primary">gap_24</name>
    <name evidence="4" type="ORF">SDC9_123303</name>
</gene>
<name>A0A645CH93_9ZZZZ</name>
<sequence length="201" mass="22067">MTSVIGVNEADRSKQIFSNASCTTNCIAPITKILKETVGIEKAMLNTIHSYTNDQNLQDNSHKKDLRRARAAAYNIVPTSTGAAKSVTGLLPSLKGKFDGLAIRVPTLTVSLADITLVTKRPTTVEKLQNIFTEASRGDYKKIVAVTDQPLVSSDFIGCEYSAVVDLSLIQVIDGNLVKIIAWYDNEWGYTCRLMEQLLKI</sequence>
<evidence type="ECO:0000259" key="3">
    <source>
        <dbReference type="Pfam" id="PF02800"/>
    </source>
</evidence>
<dbReference type="EMBL" id="VSSQ01027195">
    <property type="protein sequence ID" value="MPM76305.1"/>
    <property type="molecule type" value="Genomic_DNA"/>
</dbReference>
<dbReference type="SUPFAM" id="SSF55347">
    <property type="entry name" value="Glyceraldehyde-3-phosphate dehydrogenase-like, C-terminal domain"/>
    <property type="match status" value="1"/>
</dbReference>
<dbReference type="InterPro" id="IPR020830">
    <property type="entry name" value="GlycerAld_3-P_DH_AS"/>
</dbReference>
<evidence type="ECO:0000256" key="2">
    <source>
        <dbReference type="ARBA" id="ARBA00023002"/>
    </source>
</evidence>
<dbReference type="Pfam" id="PF02800">
    <property type="entry name" value="Gp_dh_C"/>
    <property type="match status" value="1"/>
</dbReference>
<comment type="similarity">
    <text evidence="1">Belongs to the glyceraldehyde-3-phosphate dehydrogenase family.</text>
</comment>
<feature type="domain" description="Glyceraldehyde 3-phosphate dehydrogenase catalytic" evidence="3">
    <location>
        <begin position="27"/>
        <end position="184"/>
    </location>
</feature>
<dbReference type="Gene3D" id="3.30.360.10">
    <property type="entry name" value="Dihydrodipicolinate Reductase, domain 2"/>
    <property type="match status" value="1"/>
</dbReference>
<keyword evidence="2 4" id="KW-0560">Oxidoreductase</keyword>
<evidence type="ECO:0000313" key="4">
    <source>
        <dbReference type="EMBL" id="MPM76305.1"/>
    </source>
</evidence>
<dbReference type="CDD" id="cd18126">
    <property type="entry name" value="GAPDH_I_C"/>
    <property type="match status" value="1"/>
</dbReference>
<dbReference type="EC" id="1.2.1.12" evidence="4"/>
<dbReference type="PROSITE" id="PS00071">
    <property type="entry name" value="GAPDH"/>
    <property type="match status" value="1"/>
</dbReference>
<dbReference type="PRINTS" id="PR00078">
    <property type="entry name" value="G3PDHDRGNASE"/>
</dbReference>
<dbReference type="InterPro" id="IPR020829">
    <property type="entry name" value="GlycerAld_3-P_DH_cat"/>
</dbReference>